<evidence type="ECO:0008006" key="3">
    <source>
        <dbReference type="Google" id="ProtNLM"/>
    </source>
</evidence>
<evidence type="ECO:0000313" key="1">
    <source>
        <dbReference type="EMBL" id="TWT38608.1"/>
    </source>
</evidence>
<organism evidence="1 2">
    <name type="scientific">Blastopirellula retiformator</name>
    <dbReference type="NCBI Taxonomy" id="2527970"/>
    <lineage>
        <taxon>Bacteria</taxon>
        <taxon>Pseudomonadati</taxon>
        <taxon>Planctomycetota</taxon>
        <taxon>Planctomycetia</taxon>
        <taxon>Pirellulales</taxon>
        <taxon>Pirellulaceae</taxon>
        <taxon>Blastopirellula</taxon>
    </lineage>
</organism>
<name>A0A5C5VJ60_9BACT</name>
<protein>
    <recommendedName>
        <fullName evidence="3">DUF4180 domain-containing protein</fullName>
    </recommendedName>
</protein>
<keyword evidence="2" id="KW-1185">Reference proteome</keyword>
<dbReference type="Proteomes" id="UP000318878">
    <property type="component" value="Unassembled WGS sequence"/>
</dbReference>
<dbReference type="OrthoDB" id="275649at2"/>
<evidence type="ECO:0000313" key="2">
    <source>
        <dbReference type="Proteomes" id="UP000318878"/>
    </source>
</evidence>
<reference evidence="1 2" key="1">
    <citation type="submission" date="2019-02" db="EMBL/GenBank/DDBJ databases">
        <title>Deep-cultivation of Planctomycetes and their phenomic and genomic characterization uncovers novel biology.</title>
        <authorList>
            <person name="Wiegand S."/>
            <person name="Jogler M."/>
            <person name="Boedeker C."/>
            <person name="Pinto D."/>
            <person name="Vollmers J."/>
            <person name="Rivas-Marin E."/>
            <person name="Kohn T."/>
            <person name="Peeters S.H."/>
            <person name="Heuer A."/>
            <person name="Rast P."/>
            <person name="Oberbeckmann S."/>
            <person name="Bunk B."/>
            <person name="Jeske O."/>
            <person name="Meyerdierks A."/>
            <person name="Storesund J.E."/>
            <person name="Kallscheuer N."/>
            <person name="Luecker S."/>
            <person name="Lage O.M."/>
            <person name="Pohl T."/>
            <person name="Merkel B.J."/>
            <person name="Hornburger P."/>
            <person name="Mueller R.-W."/>
            <person name="Bruemmer F."/>
            <person name="Labrenz M."/>
            <person name="Spormann A.M."/>
            <person name="Op Den Camp H."/>
            <person name="Overmann J."/>
            <person name="Amann R."/>
            <person name="Jetten M.S.M."/>
            <person name="Mascher T."/>
            <person name="Medema M.H."/>
            <person name="Devos D.P."/>
            <person name="Kaster A.-K."/>
            <person name="Ovreas L."/>
            <person name="Rohde M."/>
            <person name="Galperin M.Y."/>
            <person name="Jogler C."/>
        </authorList>
    </citation>
    <scope>NUCLEOTIDE SEQUENCE [LARGE SCALE GENOMIC DNA]</scope>
    <source>
        <strain evidence="1 2">Enr8</strain>
    </source>
</reference>
<gene>
    <name evidence="1" type="ORF">Enr8_03010</name>
</gene>
<dbReference type="EMBL" id="SJPF01000001">
    <property type="protein sequence ID" value="TWT38608.1"/>
    <property type="molecule type" value="Genomic_DNA"/>
</dbReference>
<accession>A0A5C5VJ60</accession>
<dbReference type="AlphaFoldDB" id="A0A5C5VJ60"/>
<sequence length="135" mass="15489">MDIRFEFELEEQLLVATTSGGWKSSQDSGLGFNKIREVAQRHQRERVLWLDDATGRPISVLQSHITGEAAADAFRGVAVVYVPRYEMTPQVRQRLDFLEAVAKNRGLRGQICLEEESARQWLRTLPCSYFALCDW</sequence>
<proteinExistence type="predicted"/>
<comment type="caution">
    <text evidence="1">The sequence shown here is derived from an EMBL/GenBank/DDBJ whole genome shotgun (WGS) entry which is preliminary data.</text>
</comment>
<dbReference type="RefSeq" id="WP_146428848.1">
    <property type="nucleotide sequence ID" value="NZ_SJPF01000001.1"/>
</dbReference>